<evidence type="ECO:0000256" key="1">
    <source>
        <dbReference type="SAM" id="MobiDB-lite"/>
    </source>
</evidence>
<dbReference type="EMBL" id="JAPFFF010000001">
    <property type="protein sequence ID" value="KAK8899701.1"/>
    <property type="molecule type" value="Genomic_DNA"/>
</dbReference>
<name>A0ABR2L9J7_9EUKA</name>
<organism evidence="2 3">
    <name type="scientific">Tritrichomonas musculus</name>
    <dbReference type="NCBI Taxonomy" id="1915356"/>
    <lineage>
        <taxon>Eukaryota</taxon>
        <taxon>Metamonada</taxon>
        <taxon>Parabasalia</taxon>
        <taxon>Tritrichomonadida</taxon>
        <taxon>Tritrichomonadidae</taxon>
        <taxon>Tritrichomonas</taxon>
    </lineage>
</organism>
<protein>
    <submittedName>
        <fullName evidence="2">Uncharacterized protein</fullName>
    </submittedName>
</protein>
<evidence type="ECO:0000313" key="2">
    <source>
        <dbReference type="EMBL" id="KAK8899701.1"/>
    </source>
</evidence>
<comment type="caution">
    <text evidence="2">The sequence shown here is derived from an EMBL/GenBank/DDBJ whole genome shotgun (WGS) entry which is preliminary data.</text>
</comment>
<sequence>MGICFSCCSKSKPNIEDQYRSLVVTKPQPISLNTIELESSDSSVPLFAPAESDEDQNNNSEPEVLSETEINIFEQDSG</sequence>
<feature type="region of interest" description="Disordered" evidence="1">
    <location>
        <begin position="40"/>
        <end position="78"/>
    </location>
</feature>
<reference evidence="2 3" key="1">
    <citation type="submission" date="2024-04" db="EMBL/GenBank/DDBJ databases">
        <title>Tritrichomonas musculus Genome.</title>
        <authorList>
            <person name="Alves-Ferreira E."/>
            <person name="Grigg M."/>
            <person name="Lorenzi H."/>
            <person name="Galac M."/>
        </authorList>
    </citation>
    <scope>NUCLEOTIDE SEQUENCE [LARGE SCALE GENOMIC DNA]</scope>
    <source>
        <strain evidence="2 3">EAF2021</strain>
    </source>
</reference>
<accession>A0ABR2L9J7</accession>
<proteinExistence type="predicted"/>
<evidence type="ECO:0000313" key="3">
    <source>
        <dbReference type="Proteomes" id="UP001470230"/>
    </source>
</evidence>
<keyword evidence="3" id="KW-1185">Reference proteome</keyword>
<gene>
    <name evidence="2" type="ORF">M9Y10_002023</name>
</gene>
<dbReference type="Proteomes" id="UP001470230">
    <property type="component" value="Unassembled WGS sequence"/>
</dbReference>